<dbReference type="InterPro" id="IPR027417">
    <property type="entry name" value="P-loop_NTPase"/>
</dbReference>
<accession>A0A6C0EYT0</accession>
<name>A0A6C0EYT0_9ZZZZ</name>
<evidence type="ECO:0000313" key="1">
    <source>
        <dbReference type="EMBL" id="QHT33932.1"/>
    </source>
</evidence>
<sequence length="274" mass="31934">MANLNLKKFDMSKIGNGSIVVMIGKRNTGKSFLVKDLLYYKRDVPIGTVISATEGSNRFYGDLMPSLFIHEEFSPEIVSNLVKRQKIVVSKMKQQESLYGKSNIDPYAYLILDDLMYDPSWIRDITIKQIFMNGRHFKLLFLITMQFSLGIPPALRGNVDYVFILRENYVSNRKRLYEHYAGMFPTFEIFCQVMNQCTENFECLVIDNTCKSNKIEDMVFWYKADNHPPFKMGAPEFWQHHSNNYSEKGAEDDDEIDISQIKKKNTLSVNVRKH</sequence>
<reference evidence="1" key="1">
    <citation type="journal article" date="2020" name="Nature">
        <title>Giant virus diversity and host interactions through global metagenomics.</title>
        <authorList>
            <person name="Schulz F."/>
            <person name="Roux S."/>
            <person name="Paez-Espino D."/>
            <person name="Jungbluth S."/>
            <person name="Walsh D.A."/>
            <person name="Denef V.J."/>
            <person name="McMahon K.D."/>
            <person name="Konstantinidis K.T."/>
            <person name="Eloe-Fadrosh E.A."/>
            <person name="Kyrpides N.C."/>
            <person name="Woyke T."/>
        </authorList>
    </citation>
    <scope>NUCLEOTIDE SEQUENCE</scope>
    <source>
        <strain evidence="1">GVMAG-M-3300009161-52</strain>
    </source>
</reference>
<dbReference type="AlphaFoldDB" id="A0A6C0EYT0"/>
<organism evidence="1">
    <name type="scientific">viral metagenome</name>
    <dbReference type="NCBI Taxonomy" id="1070528"/>
    <lineage>
        <taxon>unclassified sequences</taxon>
        <taxon>metagenomes</taxon>
        <taxon>organismal metagenomes</taxon>
    </lineage>
</organism>
<dbReference type="EMBL" id="MN738981">
    <property type="protein sequence ID" value="QHT33932.1"/>
    <property type="molecule type" value="Genomic_DNA"/>
</dbReference>
<dbReference type="Gene3D" id="3.40.50.300">
    <property type="entry name" value="P-loop containing nucleotide triphosphate hydrolases"/>
    <property type="match status" value="1"/>
</dbReference>
<protein>
    <submittedName>
        <fullName evidence="1">Uncharacterized protein</fullName>
    </submittedName>
</protein>
<proteinExistence type="predicted"/>
<dbReference type="SUPFAM" id="SSF52540">
    <property type="entry name" value="P-loop containing nucleoside triphosphate hydrolases"/>
    <property type="match status" value="1"/>
</dbReference>